<reference evidence="4 5" key="1">
    <citation type="submission" date="2020-08" db="EMBL/GenBank/DDBJ databases">
        <authorList>
            <person name="Liu C."/>
            <person name="Sun Q."/>
        </authorList>
    </citation>
    <scope>NUCLEOTIDE SEQUENCE [LARGE SCALE GENOMIC DNA]</scope>
    <source>
        <strain evidence="4 5">NSJ-29</strain>
    </source>
</reference>
<dbReference type="GO" id="GO:0005524">
    <property type="term" value="F:ATP binding"/>
    <property type="evidence" value="ECO:0007669"/>
    <property type="project" value="UniProtKB-KW"/>
</dbReference>
<evidence type="ECO:0000313" key="5">
    <source>
        <dbReference type="Proteomes" id="UP000515860"/>
    </source>
</evidence>
<dbReference type="InterPro" id="IPR027417">
    <property type="entry name" value="P-loop_NTPase"/>
</dbReference>
<dbReference type="PROSITE" id="PS50893">
    <property type="entry name" value="ABC_TRANSPORTER_2"/>
    <property type="match status" value="2"/>
</dbReference>
<feature type="domain" description="ABC transporter" evidence="3">
    <location>
        <begin position="218"/>
        <end position="458"/>
    </location>
</feature>
<evidence type="ECO:0000259" key="3">
    <source>
        <dbReference type="PROSITE" id="PS50893"/>
    </source>
</evidence>
<dbReference type="InterPro" id="IPR003439">
    <property type="entry name" value="ABC_transporter-like_ATP-bd"/>
</dbReference>
<dbReference type="GO" id="GO:0016887">
    <property type="term" value="F:ATP hydrolysis activity"/>
    <property type="evidence" value="ECO:0007669"/>
    <property type="project" value="InterPro"/>
</dbReference>
<dbReference type="PANTHER" id="PTHR43790">
    <property type="entry name" value="CARBOHYDRATE TRANSPORT ATP-BINDING PROTEIN MG119-RELATED"/>
    <property type="match status" value="1"/>
</dbReference>
<keyword evidence="5" id="KW-1185">Reference proteome</keyword>
<dbReference type="AlphaFoldDB" id="A0A7G9GGM7"/>
<dbReference type="Gene3D" id="3.40.50.300">
    <property type="entry name" value="P-loop containing nucleotide triphosphate hydrolases"/>
    <property type="match status" value="2"/>
</dbReference>
<evidence type="ECO:0000313" key="4">
    <source>
        <dbReference type="EMBL" id="QNM09959.1"/>
    </source>
</evidence>
<evidence type="ECO:0000256" key="2">
    <source>
        <dbReference type="ARBA" id="ARBA00022840"/>
    </source>
</evidence>
<dbReference type="InterPro" id="IPR050107">
    <property type="entry name" value="ABC_carbohydrate_import_ATPase"/>
</dbReference>
<dbReference type="PANTHER" id="PTHR43790:SF8">
    <property type="entry name" value="SUGAR ABC TRANSPORTER ATP-BINDING PROTEIN"/>
    <property type="match status" value="1"/>
</dbReference>
<dbReference type="KEGG" id="whj:H9Q79_06700"/>
<protein>
    <submittedName>
        <fullName evidence="4">Sugar ABC transporter ATP-binding protein</fullName>
    </submittedName>
</protein>
<keyword evidence="2 4" id="KW-0067">ATP-binding</keyword>
<proteinExistence type="predicted"/>
<name>A0A7G9GGM7_9FIRM</name>
<accession>A0A7G9GGM7</accession>
<dbReference type="Proteomes" id="UP000515860">
    <property type="component" value="Chromosome"/>
</dbReference>
<dbReference type="EMBL" id="CP060635">
    <property type="protein sequence ID" value="QNM09959.1"/>
    <property type="molecule type" value="Genomic_DNA"/>
</dbReference>
<sequence>MSMIGNNGVGKTVLGKILAGEMEEDTGSVWFHGLRLRPGGERKQRICYIPEEGKILENLTVAENLFLGQEDSFCCYFRKSEMIRLTRQYLERYDFQMQAEEKGKGLSEAKRRMLLLLRQMIRPPGLLIVDGTMDLISPSDLENAGRLMRDLAGLGTAVLYLTCDARTARQLSSRALFLHQGVLLYEMEQSEFSEQTFQTVTSGYVRAIRWDQMKQDKSSGAEVLRVENLCIEHLRGVSFSLRRGEILGILGGRGSYPSEILKVLGGYQKTKDGEIYIKGEKVNVNRPGAAVRNGICFCGDVHEEMLLDSSTTLKMNLSLRALSRISRKGLIRPGYEEILAEEYRRKFGISCGGGERLEHLNYSSISRLAIASCMAGHPAVLLLNKILRGLDEEGMETVMGALNEARKTAGLILNISRLEFEIQICSRILIIGRNRIVGEIGGEEAVSKEMLRKLEINLM</sequence>
<keyword evidence="1" id="KW-0547">Nucleotide-binding</keyword>
<dbReference type="Pfam" id="PF00005">
    <property type="entry name" value="ABC_tran"/>
    <property type="match status" value="2"/>
</dbReference>
<organism evidence="4 5">
    <name type="scientific">Wansuia hejianensis</name>
    <dbReference type="NCBI Taxonomy" id="2763667"/>
    <lineage>
        <taxon>Bacteria</taxon>
        <taxon>Bacillati</taxon>
        <taxon>Bacillota</taxon>
        <taxon>Clostridia</taxon>
        <taxon>Lachnospirales</taxon>
        <taxon>Lachnospiraceae</taxon>
        <taxon>Wansuia</taxon>
    </lineage>
</organism>
<dbReference type="SUPFAM" id="SSF52540">
    <property type="entry name" value="P-loop containing nucleoside triphosphate hydrolases"/>
    <property type="match status" value="2"/>
</dbReference>
<gene>
    <name evidence="4" type="ORF">H9Q79_06700</name>
</gene>
<evidence type="ECO:0000256" key="1">
    <source>
        <dbReference type="ARBA" id="ARBA00022741"/>
    </source>
</evidence>
<feature type="domain" description="ABC transporter" evidence="3">
    <location>
        <begin position="1"/>
        <end position="205"/>
    </location>
</feature>